<dbReference type="Proteomes" id="UP000264589">
    <property type="component" value="Unassembled WGS sequence"/>
</dbReference>
<comment type="caution">
    <text evidence="3">The sequence shown here is derived from an EMBL/GenBank/DDBJ whole genome shotgun (WGS) entry which is preliminary data.</text>
</comment>
<reference evidence="3 4" key="1">
    <citation type="submission" date="2018-08" db="EMBL/GenBank/DDBJ databases">
        <title>Parvularcula sp. SM1705, isolated from surface water of the South Sea China.</title>
        <authorList>
            <person name="Sun L."/>
        </authorList>
    </citation>
    <scope>NUCLEOTIDE SEQUENCE [LARGE SCALE GENOMIC DNA]</scope>
    <source>
        <strain evidence="3 4">SM1705</strain>
    </source>
</reference>
<accession>A0A371R7V5</accession>
<protein>
    <submittedName>
        <fullName evidence="3">Uncharacterized protein</fullName>
    </submittedName>
</protein>
<dbReference type="EMBL" id="QUQO01000002">
    <property type="protein sequence ID" value="RFB01530.1"/>
    <property type="molecule type" value="Genomic_DNA"/>
</dbReference>
<keyword evidence="4" id="KW-1185">Reference proteome</keyword>
<evidence type="ECO:0000256" key="1">
    <source>
        <dbReference type="SAM" id="MobiDB-lite"/>
    </source>
</evidence>
<name>A0A371R7V5_9PROT</name>
<feature type="chain" id="PRO_5016754115" evidence="2">
    <location>
        <begin position="21"/>
        <end position="170"/>
    </location>
</feature>
<evidence type="ECO:0000313" key="3">
    <source>
        <dbReference type="EMBL" id="RFB01530.1"/>
    </source>
</evidence>
<evidence type="ECO:0000313" key="4">
    <source>
        <dbReference type="Proteomes" id="UP000264589"/>
    </source>
</evidence>
<gene>
    <name evidence="3" type="ORF">DX908_14705</name>
</gene>
<proteinExistence type="predicted"/>
<sequence>MKIRLSLLAAAAMMAATASAQGYGQQPGYPGGGMVQPQQPYGQQPYGQPGFGAGGGSFQSLSGQWYYSSPQTGNDAAPWQAQVSANGQIQASQRSPNGVSQIQGQFNGMMANTMVTTPNLRQRGKVNRSNLRLQFDGQCHVHAMFIDQRGQPMGQATFHVNHKAGEPCPN</sequence>
<keyword evidence="2" id="KW-0732">Signal</keyword>
<dbReference type="AlphaFoldDB" id="A0A371R7V5"/>
<organism evidence="3 4">
    <name type="scientific">Parvularcula marina</name>
    <dbReference type="NCBI Taxonomy" id="2292771"/>
    <lineage>
        <taxon>Bacteria</taxon>
        <taxon>Pseudomonadati</taxon>
        <taxon>Pseudomonadota</taxon>
        <taxon>Alphaproteobacteria</taxon>
        <taxon>Parvularculales</taxon>
        <taxon>Parvularculaceae</taxon>
        <taxon>Parvularcula</taxon>
    </lineage>
</organism>
<dbReference type="InParanoid" id="A0A371R7V5"/>
<dbReference type="RefSeq" id="WP_116393246.1">
    <property type="nucleotide sequence ID" value="NZ_QUQO01000002.1"/>
</dbReference>
<dbReference type="OrthoDB" id="9801841at2"/>
<feature type="compositionally biased region" description="Low complexity" evidence="1">
    <location>
        <begin position="35"/>
        <end position="48"/>
    </location>
</feature>
<feature type="region of interest" description="Disordered" evidence="1">
    <location>
        <begin position="29"/>
        <end position="53"/>
    </location>
</feature>
<evidence type="ECO:0000256" key="2">
    <source>
        <dbReference type="SAM" id="SignalP"/>
    </source>
</evidence>
<feature type="signal peptide" evidence="2">
    <location>
        <begin position="1"/>
        <end position="20"/>
    </location>
</feature>